<dbReference type="InterPro" id="IPR006140">
    <property type="entry name" value="D-isomer_DH_NAD-bd"/>
</dbReference>
<dbReference type="GeneTree" id="ENSGT00940000162740"/>
<dbReference type="OMA" id="AHFANEP"/>
<dbReference type="HOGENOM" id="CLU_019796_1_4_1"/>
<evidence type="ECO:0000259" key="4">
    <source>
        <dbReference type="Pfam" id="PF02826"/>
    </source>
</evidence>
<evidence type="ECO:0000256" key="3">
    <source>
        <dbReference type="ARBA" id="ARBA00073306"/>
    </source>
</evidence>
<dbReference type="InterPro" id="IPR029752">
    <property type="entry name" value="D-isomer_DH_CS1"/>
</dbReference>
<feature type="domain" description="D-isomer specific 2-hydroxyacid dehydrogenase NAD-binding" evidence="4">
    <location>
        <begin position="13"/>
        <end position="164"/>
    </location>
</feature>
<comment type="similarity">
    <text evidence="1">Belongs to the D-isomer specific 2-hydroxyacid dehydrogenase family.</text>
</comment>
<dbReference type="SUPFAM" id="SSF51735">
    <property type="entry name" value="NAD(P)-binding Rossmann-fold domains"/>
    <property type="match status" value="1"/>
</dbReference>
<evidence type="ECO:0000256" key="2">
    <source>
        <dbReference type="ARBA" id="ARBA00023002"/>
    </source>
</evidence>
<dbReference type="FunFam" id="3.40.50.720:FF:000026">
    <property type="entry name" value="Glyoxylate/hydroxypyruvate reductase B"/>
    <property type="match status" value="1"/>
</dbReference>
<proteinExistence type="inferred from homology"/>
<dbReference type="Gene3D" id="3.40.50.720">
    <property type="entry name" value="NAD(P)-binding Rossmann-like Domain"/>
    <property type="match status" value="2"/>
</dbReference>
<dbReference type="Proteomes" id="UP000008672">
    <property type="component" value="Unassembled WGS sequence"/>
</dbReference>
<dbReference type="PANTHER" id="PTHR10996:SF257">
    <property type="entry name" value="GLYOXYLATE REDUCTASE 1"/>
    <property type="match status" value="1"/>
</dbReference>
<evidence type="ECO:0000256" key="1">
    <source>
        <dbReference type="ARBA" id="ARBA00005854"/>
    </source>
</evidence>
<reference evidence="5" key="3">
    <citation type="submission" date="2025-09" db="UniProtKB">
        <authorList>
            <consortium name="Ensembl"/>
        </authorList>
    </citation>
    <scope>IDENTIFICATION</scope>
</reference>
<dbReference type="GO" id="GO:0051287">
    <property type="term" value="F:NAD binding"/>
    <property type="evidence" value="ECO:0007669"/>
    <property type="project" value="InterPro"/>
</dbReference>
<reference evidence="6" key="1">
    <citation type="submission" date="2011-08" db="EMBL/GenBank/DDBJ databases">
        <title>The draft genome of Latimeria chalumnae.</title>
        <authorList>
            <person name="Di Palma F."/>
            <person name="Alfoldi J."/>
            <person name="Johnson J."/>
            <person name="Berlin A."/>
            <person name="Gnerre S."/>
            <person name="Jaffe D."/>
            <person name="MacCallum I."/>
            <person name="Young S."/>
            <person name="Walker B.J."/>
            <person name="Lander E."/>
            <person name="Lindblad-Toh K."/>
        </authorList>
    </citation>
    <scope>NUCLEOTIDE SEQUENCE [LARGE SCALE GENOMIC DNA]</scope>
    <source>
        <strain evidence="6">Wild caught</strain>
    </source>
</reference>
<gene>
    <name evidence="5" type="primary">ZGC:136493</name>
</gene>
<dbReference type="Bgee" id="ENSLACG00000002253">
    <property type="expression patterns" value="Expressed in muscle tissue and 6 other cell types or tissues"/>
</dbReference>
<accession>H2ZYQ2</accession>
<dbReference type="GO" id="GO:0005829">
    <property type="term" value="C:cytosol"/>
    <property type="evidence" value="ECO:0007669"/>
    <property type="project" value="TreeGrafter"/>
</dbReference>
<dbReference type="STRING" id="7897.ENSLACP00000002523"/>
<protein>
    <recommendedName>
        <fullName evidence="3">Glyoxylate reductase/hydroxypyruvate reductase</fullName>
    </recommendedName>
</protein>
<dbReference type="InterPro" id="IPR036291">
    <property type="entry name" value="NAD(P)-bd_dom_sf"/>
</dbReference>
<dbReference type="InterPro" id="IPR050223">
    <property type="entry name" value="D-isomer_2-hydroxyacid_DH"/>
</dbReference>
<dbReference type="PROSITE" id="PS00065">
    <property type="entry name" value="D_2_HYDROXYACID_DH_1"/>
    <property type="match status" value="1"/>
</dbReference>
<evidence type="ECO:0000313" key="6">
    <source>
        <dbReference type="Proteomes" id="UP000008672"/>
    </source>
</evidence>
<dbReference type="InParanoid" id="H2ZYQ2"/>
<dbReference type="GO" id="GO:0016618">
    <property type="term" value="F:hydroxypyruvate reductase [NAD(P)H] activity"/>
    <property type="evidence" value="ECO:0007669"/>
    <property type="project" value="TreeGrafter"/>
</dbReference>
<organism evidence="5 6">
    <name type="scientific">Latimeria chalumnae</name>
    <name type="common">Coelacanth</name>
    <dbReference type="NCBI Taxonomy" id="7897"/>
    <lineage>
        <taxon>Eukaryota</taxon>
        <taxon>Metazoa</taxon>
        <taxon>Chordata</taxon>
        <taxon>Craniata</taxon>
        <taxon>Vertebrata</taxon>
        <taxon>Euteleostomi</taxon>
        <taxon>Coelacanthiformes</taxon>
        <taxon>Coelacanthidae</taxon>
        <taxon>Latimeria</taxon>
    </lineage>
</organism>
<keyword evidence="6" id="KW-1185">Reference proteome</keyword>
<reference evidence="5" key="2">
    <citation type="submission" date="2025-08" db="UniProtKB">
        <authorList>
            <consortium name="Ensembl"/>
        </authorList>
    </citation>
    <scope>IDENTIFICATION</scope>
</reference>
<evidence type="ECO:0000313" key="5">
    <source>
        <dbReference type="Ensembl" id="ENSLACP00000002523.1"/>
    </source>
</evidence>
<dbReference type="AlphaFoldDB" id="H2ZYQ2"/>
<keyword evidence="2" id="KW-0560">Oxidoreductase</keyword>
<name>H2ZYQ2_LATCH</name>
<dbReference type="PANTHER" id="PTHR10996">
    <property type="entry name" value="2-HYDROXYACID DEHYDROGENASE-RELATED"/>
    <property type="match status" value="1"/>
</dbReference>
<dbReference type="EMBL" id="AFYH01249089">
    <property type="status" value="NOT_ANNOTATED_CDS"/>
    <property type="molecule type" value="Genomic_DNA"/>
</dbReference>
<dbReference type="EMBL" id="AFYH01249088">
    <property type="status" value="NOT_ANNOTATED_CDS"/>
    <property type="molecule type" value="Genomic_DNA"/>
</dbReference>
<dbReference type="EMBL" id="AFYH01249090">
    <property type="status" value="NOT_ANNOTATED_CDS"/>
    <property type="molecule type" value="Genomic_DNA"/>
</dbReference>
<sequence length="197" mass="21631">IATSPDTKCFPLNMVGVEVSGATLGIIGMGRIGYKVAQRAKGFDMKILYHNRRRRKMEEEAAVGAFYCNKVEDLLQQSDFVMLVVNLTPETQKLIGKRELQLMKPTATLINICRGQVVDQDALVEALQQREIRAAALDVTYPEPLPRDHPLLRLPNVIVTPHIGSSTFASCLKVAEQMVANALAALGGLPIPNKLLI</sequence>
<dbReference type="Ensembl" id="ENSLACT00000002543.1">
    <property type="protein sequence ID" value="ENSLACP00000002523.1"/>
    <property type="gene ID" value="ENSLACG00000002253.1"/>
</dbReference>
<dbReference type="Pfam" id="PF02826">
    <property type="entry name" value="2-Hacid_dh_C"/>
    <property type="match status" value="1"/>
</dbReference>
<dbReference type="eggNOG" id="KOG0069">
    <property type="taxonomic scope" value="Eukaryota"/>
</dbReference>
<dbReference type="GO" id="GO:0030267">
    <property type="term" value="F:glyoxylate reductase (NADPH) activity"/>
    <property type="evidence" value="ECO:0007669"/>
    <property type="project" value="TreeGrafter"/>
</dbReference>